<dbReference type="Gene3D" id="3.90.70.10">
    <property type="entry name" value="Cysteine proteinases"/>
    <property type="match status" value="1"/>
</dbReference>
<dbReference type="InterPro" id="IPR000169">
    <property type="entry name" value="Pept_cys_AS"/>
</dbReference>
<dbReference type="PANTHER" id="PTHR10363">
    <property type="entry name" value="BLEOMYCIN HYDROLASE"/>
    <property type="match status" value="1"/>
</dbReference>
<reference evidence="5" key="1">
    <citation type="journal article" date="2020" name="Nature">
        <title>Giant virus diversity and host interactions through global metagenomics.</title>
        <authorList>
            <person name="Schulz F."/>
            <person name="Roux S."/>
            <person name="Paez-Espino D."/>
            <person name="Jungbluth S."/>
            <person name="Walsh D.A."/>
            <person name="Denef V.J."/>
            <person name="McMahon K.D."/>
            <person name="Konstantinidis K.T."/>
            <person name="Eloe-Fadrosh E.A."/>
            <person name="Kyrpides N.C."/>
            <person name="Woyke T."/>
        </authorList>
    </citation>
    <scope>NUCLEOTIDE SEQUENCE</scope>
    <source>
        <strain evidence="5">GVMAG-M-3300025860-20</strain>
    </source>
</reference>
<evidence type="ECO:0000313" key="5">
    <source>
        <dbReference type="EMBL" id="QHU00706.1"/>
    </source>
</evidence>
<feature type="compositionally biased region" description="Basic and acidic residues" evidence="4">
    <location>
        <begin position="1"/>
        <end position="11"/>
    </location>
</feature>
<dbReference type="GO" id="GO:0006508">
    <property type="term" value="P:proteolysis"/>
    <property type="evidence" value="ECO:0007669"/>
    <property type="project" value="UniProtKB-KW"/>
</dbReference>
<keyword evidence="2" id="KW-0378">Hydrolase</keyword>
<dbReference type="GO" id="GO:0070005">
    <property type="term" value="F:cysteine-type aminopeptidase activity"/>
    <property type="evidence" value="ECO:0007669"/>
    <property type="project" value="InterPro"/>
</dbReference>
<accession>A0A6C0J7K9</accession>
<dbReference type="PROSITE" id="PS00139">
    <property type="entry name" value="THIOL_PROTEASE_CYS"/>
    <property type="match status" value="1"/>
</dbReference>
<dbReference type="SUPFAM" id="SSF54001">
    <property type="entry name" value="Cysteine proteinases"/>
    <property type="match status" value="1"/>
</dbReference>
<keyword evidence="3" id="KW-0788">Thiol protease</keyword>
<protein>
    <recommendedName>
        <fullName evidence="6">Aminopeptidase</fullName>
    </recommendedName>
</protein>
<evidence type="ECO:0000256" key="3">
    <source>
        <dbReference type="ARBA" id="ARBA00022807"/>
    </source>
</evidence>
<dbReference type="InterPro" id="IPR004134">
    <property type="entry name" value="Peptidase_C1B"/>
</dbReference>
<proteinExistence type="predicted"/>
<sequence>MARTKQTEPVHKVKSVSLNATKNNSLSKKKKNMLKLVIDKNQRENLITDSVKGVTNLTDATHTSLITAIEGRSKLMAEPHAAVLTYDMVEAISKDYNADKQNSVRTDTISNVGISYSVTNRKYIQNINHAYSHELERIPKATQQAQSGRCWLFAALNSIRTHMITAYNLPDHFEISETYLFFWDKIERSYCFLSTLARIRDSDMSEPVYQHVLTNNSPSEDGGNWEQVVNLIQKYGLVPKSIYGESANSLDSTEMNELLHSRLIVFNKWIRDNASMSDSEINDIIVRQMMPDIYQLVCNCLGEPPKVNDTFKWEYNEAGSNFESIRQKGPYRCIENLTPLSFHESIIAPNYNISNKVFISDDPRKPYGKTYCVEYGNCMVGGMPNVTLNTGMKELRSAIAKSVMDKQPVWFACDVGKDFEPYASVLSTSAFTVEKYFNQQIKIDKGASLDALTSFPSHAMSFVGLNTVDEDVDNVDKWKVENSWGSWTVMDPGYLQMDDEWFKRYVYTAVVDIEYLSPELQEAYRKSKYNPDILPYNDPFGSVARKM</sequence>
<feature type="region of interest" description="Disordered" evidence="4">
    <location>
        <begin position="1"/>
        <end position="24"/>
    </location>
</feature>
<dbReference type="GO" id="GO:0009636">
    <property type="term" value="P:response to toxic substance"/>
    <property type="evidence" value="ECO:0007669"/>
    <property type="project" value="TreeGrafter"/>
</dbReference>
<dbReference type="GO" id="GO:0005737">
    <property type="term" value="C:cytoplasm"/>
    <property type="evidence" value="ECO:0007669"/>
    <property type="project" value="TreeGrafter"/>
</dbReference>
<name>A0A6C0J7K9_9ZZZZ</name>
<keyword evidence="1" id="KW-0645">Protease</keyword>
<dbReference type="EMBL" id="MN740328">
    <property type="protein sequence ID" value="QHU00706.1"/>
    <property type="molecule type" value="Genomic_DNA"/>
</dbReference>
<dbReference type="Pfam" id="PF03051">
    <property type="entry name" value="Peptidase_C1_2"/>
    <property type="match status" value="1"/>
</dbReference>
<dbReference type="GO" id="GO:0043418">
    <property type="term" value="P:homocysteine catabolic process"/>
    <property type="evidence" value="ECO:0007669"/>
    <property type="project" value="TreeGrafter"/>
</dbReference>
<evidence type="ECO:0000256" key="1">
    <source>
        <dbReference type="ARBA" id="ARBA00022670"/>
    </source>
</evidence>
<evidence type="ECO:0008006" key="6">
    <source>
        <dbReference type="Google" id="ProtNLM"/>
    </source>
</evidence>
<organism evidence="5">
    <name type="scientific">viral metagenome</name>
    <dbReference type="NCBI Taxonomy" id="1070528"/>
    <lineage>
        <taxon>unclassified sequences</taxon>
        <taxon>metagenomes</taxon>
        <taxon>organismal metagenomes</taxon>
    </lineage>
</organism>
<dbReference type="InterPro" id="IPR038765">
    <property type="entry name" value="Papain-like_cys_pep_sf"/>
</dbReference>
<evidence type="ECO:0000256" key="4">
    <source>
        <dbReference type="SAM" id="MobiDB-lite"/>
    </source>
</evidence>
<evidence type="ECO:0000256" key="2">
    <source>
        <dbReference type="ARBA" id="ARBA00022801"/>
    </source>
</evidence>
<dbReference type="PANTHER" id="PTHR10363:SF2">
    <property type="entry name" value="BLEOMYCIN HYDROLASE"/>
    <property type="match status" value="1"/>
</dbReference>
<dbReference type="AlphaFoldDB" id="A0A6C0J7K9"/>